<dbReference type="Proteomes" id="UP000283530">
    <property type="component" value="Unassembled WGS sequence"/>
</dbReference>
<organism evidence="1 2">
    <name type="scientific">Cinnamomum micranthum f. kanehirae</name>
    <dbReference type="NCBI Taxonomy" id="337451"/>
    <lineage>
        <taxon>Eukaryota</taxon>
        <taxon>Viridiplantae</taxon>
        <taxon>Streptophyta</taxon>
        <taxon>Embryophyta</taxon>
        <taxon>Tracheophyta</taxon>
        <taxon>Spermatophyta</taxon>
        <taxon>Magnoliopsida</taxon>
        <taxon>Magnoliidae</taxon>
        <taxon>Laurales</taxon>
        <taxon>Lauraceae</taxon>
        <taxon>Cinnamomum</taxon>
    </lineage>
</organism>
<gene>
    <name evidence="1" type="ORF">CKAN_00439000</name>
</gene>
<dbReference type="PANTHER" id="PTHR31170:SF25">
    <property type="entry name" value="BNAA09G04570D PROTEIN"/>
    <property type="match status" value="1"/>
</dbReference>
<dbReference type="STRING" id="337451.A0A443NBU6"/>
<evidence type="ECO:0000313" key="1">
    <source>
        <dbReference type="EMBL" id="RWR75982.1"/>
    </source>
</evidence>
<dbReference type="InterPro" id="IPR004158">
    <property type="entry name" value="DUF247_pln"/>
</dbReference>
<dbReference type="EMBL" id="QPKB01000002">
    <property type="protein sequence ID" value="RWR75982.1"/>
    <property type="molecule type" value="Genomic_DNA"/>
</dbReference>
<name>A0A443NBU6_9MAGN</name>
<sequence length="203" mass="22699">MTESATTGSPVGAALHVRGVSIHFLSLTCVKYSLGLATSCKNSCSRCINSSLTLTCVPCSLGLPIWFLCSLYEWLSDWLSTRLSNFRDRLSNFGYWLSSNSTSNSSHLKKSKCTIGSATFLEEAGIKFKKKKQVTDSVMDAEFRNGVMQITPLFIDVFTVSQFRNLIALEKSDHYLEPHVIAFARFTDYIIRISKDVAVGRWL</sequence>
<accession>A0A443NBU6</accession>
<proteinExistence type="predicted"/>
<dbReference type="Pfam" id="PF03140">
    <property type="entry name" value="DUF247"/>
    <property type="match status" value="1"/>
</dbReference>
<comment type="caution">
    <text evidence="1">The sequence shown here is derived from an EMBL/GenBank/DDBJ whole genome shotgun (WGS) entry which is preliminary data.</text>
</comment>
<dbReference type="AlphaFoldDB" id="A0A443NBU6"/>
<reference evidence="1 2" key="1">
    <citation type="journal article" date="2019" name="Nat. Plants">
        <title>Stout camphor tree genome fills gaps in understanding of flowering plant genome evolution.</title>
        <authorList>
            <person name="Chaw S.M."/>
            <person name="Liu Y.C."/>
            <person name="Wu Y.W."/>
            <person name="Wang H.Y."/>
            <person name="Lin C.I."/>
            <person name="Wu C.S."/>
            <person name="Ke H.M."/>
            <person name="Chang L.Y."/>
            <person name="Hsu C.Y."/>
            <person name="Yang H.T."/>
            <person name="Sudianto E."/>
            <person name="Hsu M.H."/>
            <person name="Wu K.P."/>
            <person name="Wang L.N."/>
            <person name="Leebens-Mack J.H."/>
            <person name="Tsai I.J."/>
        </authorList>
    </citation>
    <scope>NUCLEOTIDE SEQUENCE [LARGE SCALE GENOMIC DNA]</scope>
    <source>
        <strain evidence="2">cv. Chaw 1501</strain>
        <tissue evidence="1">Young leaves</tissue>
    </source>
</reference>
<evidence type="ECO:0000313" key="2">
    <source>
        <dbReference type="Proteomes" id="UP000283530"/>
    </source>
</evidence>
<dbReference type="PANTHER" id="PTHR31170">
    <property type="entry name" value="BNAC04G53230D PROTEIN"/>
    <property type="match status" value="1"/>
</dbReference>
<protein>
    <submittedName>
        <fullName evidence="1">UPF0481 protein</fullName>
    </submittedName>
</protein>
<keyword evidence="2" id="KW-1185">Reference proteome</keyword>